<keyword evidence="2" id="KW-1185">Reference proteome</keyword>
<dbReference type="KEGG" id="dpx:DAPPUDRAFT_99161"/>
<dbReference type="EMBL" id="GL732533">
    <property type="protein sequence ID" value="EFX84825.1"/>
    <property type="molecule type" value="Genomic_DNA"/>
</dbReference>
<accession>E9G5U4</accession>
<dbReference type="Proteomes" id="UP000000305">
    <property type="component" value="Unassembled WGS sequence"/>
</dbReference>
<dbReference type="HOGENOM" id="CLU_1779296_0_0_1"/>
<gene>
    <name evidence="1" type="ORF">DAPPUDRAFT_99161</name>
</gene>
<proteinExistence type="predicted"/>
<name>E9G5U4_DAPPU</name>
<dbReference type="InParanoid" id="E9G5U4"/>
<organism evidence="1 2">
    <name type="scientific">Daphnia pulex</name>
    <name type="common">Water flea</name>
    <dbReference type="NCBI Taxonomy" id="6669"/>
    <lineage>
        <taxon>Eukaryota</taxon>
        <taxon>Metazoa</taxon>
        <taxon>Ecdysozoa</taxon>
        <taxon>Arthropoda</taxon>
        <taxon>Crustacea</taxon>
        <taxon>Branchiopoda</taxon>
        <taxon>Diplostraca</taxon>
        <taxon>Cladocera</taxon>
        <taxon>Anomopoda</taxon>
        <taxon>Daphniidae</taxon>
        <taxon>Daphnia</taxon>
    </lineage>
</organism>
<evidence type="ECO:0000313" key="2">
    <source>
        <dbReference type="Proteomes" id="UP000000305"/>
    </source>
</evidence>
<sequence length="146" mass="16506">MPSQIAFLLRVYSLYAPGWRWPDGDAEDGLAIWSMTPANNRSERDHDFAIVSPSRFLGFFVFLPPKNEMKKDHVAELVDGSEIRGNEAKKDGNFHLIFDAVRTGRLMGPKLVCVGGTSRNAKTCLKQVMQLVGNQGDFWLNYVKMR</sequence>
<protein>
    <submittedName>
        <fullName evidence="1">Uncharacterized protein</fullName>
    </submittedName>
</protein>
<evidence type="ECO:0000313" key="1">
    <source>
        <dbReference type="EMBL" id="EFX84825.1"/>
    </source>
</evidence>
<reference evidence="1 2" key="1">
    <citation type="journal article" date="2011" name="Science">
        <title>The ecoresponsive genome of Daphnia pulex.</title>
        <authorList>
            <person name="Colbourne J.K."/>
            <person name="Pfrender M.E."/>
            <person name="Gilbert D."/>
            <person name="Thomas W.K."/>
            <person name="Tucker A."/>
            <person name="Oakley T.H."/>
            <person name="Tokishita S."/>
            <person name="Aerts A."/>
            <person name="Arnold G.J."/>
            <person name="Basu M.K."/>
            <person name="Bauer D.J."/>
            <person name="Caceres C.E."/>
            <person name="Carmel L."/>
            <person name="Casola C."/>
            <person name="Choi J.H."/>
            <person name="Detter J.C."/>
            <person name="Dong Q."/>
            <person name="Dusheyko S."/>
            <person name="Eads B.D."/>
            <person name="Frohlich T."/>
            <person name="Geiler-Samerotte K.A."/>
            <person name="Gerlach D."/>
            <person name="Hatcher P."/>
            <person name="Jogdeo S."/>
            <person name="Krijgsveld J."/>
            <person name="Kriventseva E.V."/>
            <person name="Kultz D."/>
            <person name="Laforsch C."/>
            <person name="Lindquist E."/>
            <person name="Lopez J."/>
            <person name="Manak J.R."/>
            <person name="Muller J."/>
            <person name="Pangilinan J."/>
            <person name="Patwardhan R.P."/>
            <person name="Pitluck S."/>
            <person name="Pritham E.J."/>
            <person name="Rechtsteiner A."/>
            <person name="Rho M."/>
            <person name="Rogozin I.B."/>
            <person name="Sakarya O."/>
            <person name="Salamov A."/>
            <person name="Schaack S."/>
            <person name="Shapiro H."/>
            <person name="Shiga Y."/>
            <person name="Skalitzky C."/>
            <person name="Smith Z."/>
            <person name="Souvorov A."/>
            <person name="Sung W."/>
            <person name="Tang Z."/>
            <person name="Tsuchiya D."/>
            <person name="Tu H."/>
            <person name="Vos H."/>
            <person name="Wang M."/>
            <person name="Wolf Y.I."/>
            <person name="Yamagata H."/>
            <person name="Yamada T."/>
            <person name="Ye Y."/>
            <person name="Shaw J.R."/>
            <person name="Andrews J."/>
            <person name="Crease T.J."/>
            <person name="Tang H."/>
            <person name="Lucas S.M."/>
            <person name="Robertson H.M."/>
            <person name="Bork P."/>
            <person name="Koonin E.V."/>
            <person name="Zdobnov E.M."/>
            <person name="Grigoriev I.V."/>
            <person name="Lynch M."/>
            <person name="Boore J.L."/>
        </authorList>
    </citation>
    <scope>NUCLEOTIDE SEQUENCE [LARGE SCALE GENOMIC DNA]</scope>
</reference>
<dbReference type="AlphaFoldDB" id="E9G5U4"/>